<accession>A0A100VWV3</accession>
<dbReference type="AlphaFoldDB" id="A0A100VWV3"/>
<reference evidence="2" key="1">
    <citation type="journal article" date="2016" name="Genome Announc.">
        <title>Draft Genome Sequences of Five Rapidly Growing Mycobacterium Species, M. thermoresistibile, M. fortuitum subsp. acetamidolyticum, M. canariasense, M. brisbanense, and M. novocastrense.</title>
        <authorList>
            <person name="Katahira K."/>
            <person name="Ogura Y."/>
            <person name="Gotoh Y."/>
            <person name="Hayashi T."/>
        </authorList>
    </citation>
    <scope>NUCLEOTIDE SEQUENCE [LARGE SCALE GENOMIC DNA]</scope>
    <source>
        <strain evidence="2">JCM15654</strain>
    </source>
</reference>
<name>A0A100VWV3_9MYCO</name>
<dbReference type="STRING" id="146020.RMCB_1585"/>
<evidence type="ECO:0000313" key="1">
    <source>
        <dbReference type="EMBL" id="GAS87489.1"/>
    </source>
</evidence>
<dbReference type="EMBL" id="BCSX01000019">
    <property type="protein sequence ID" value="GAS87489.1"/>
    <property type="molecule type" value="Genomic_DNA"/>
</dbReference>
<evidence type="ECO:0000313" key="2">
    <source>
        <dbReference type="Proteomes" id="UP000069620"/>
    </source>
</evidence>
<sequence length="97" mass="10600">MTLVSEARTVVGNTSAESLCLNGDGLREPAKGLARTRKSLRALAKRRIADLHVEVCVGPWSLGWFGDADGRRLMRAPSRAPRSINKAQLACSDVRKR</sequence>
<gene>
    <name evidence="1" type="ORF">RMCB_1585</name>
</gene>
<reference evidence="2" key="2">
    <citation type="submission" date="2016-02" db="EMBL/GenBank/DDBJ databases">
        <title>Draft genome sequence of five rapidly growing Mycobacterium species.</title>
        <authorList>
            <person name="Katahira K."/>
            <person name="Gotou Y."/>
            <person name="Iida K."/>
            <person name="Ogura Y."/>
            <person name="Hayashi T."/>
        </authorList>
    </citation>
    <scope>NUCLEOTIDE SEQUENCE [LARGE SCALE GENOMIC DNA]</scope>
    <source>
        <strain evidence="2">JCM15654</strain>
    </source>
</reference>
<keyword evidence="2" id="KW-1185">Reference proteome</keyword>
<organism evidence="1 2">
    <name type="scientific">Mycolicibacterium brisbanense</name>
    <dbReference type="NCBI Taxonomy" id="146020"/>
    <lineage>
        <taxon>Bacteria</taxon>
        <taxon>Bacillati</taxon>
        <taxon>Actinomycetota</taxon>
        <taxon>Actinomycetes</taxon>
        <taxon>Mycobacteriales</taxon>
        <taxon>Mycobacteriaceae</taxon>
        <taxon>Mycolicibacterium</taxon>
    </lineage>
</organism>
<protein>
    <submittedName>
        <fullName evidence="1">Copper-containing amine oxidase</fullName>
    </submittedName>
</protein>
<dbReference type="Gene3D" id="3.10.450.40">
    <property type="match status" value="1"/>
</dbReference>
<comment type="caution">
    <text evidence="1">The sequence shown here is derived from an EMBL/GenBank/DDBJ whole genome shotgun (WGS) entry which is preliminary data.</text>
</comment>
<dbReference type="Proteomes" id="UP000069620">
    <property type="component" value="Unassembled WGS sequence"/>
</dbReference>
<proteinExistence type="predicted"/>